<dbReference type="PROSITE" id="PS51352">
    <property type="entry name" value="THIOREDOXIN_2"/>
    <property type="match status" value="1"/>
</dbReference>
<evidence type="ECO:0000259" key="1">
    <source>
        <dbReference type="PROSITE" id="PS51352"/>
    </source>
</evidence>
<reference evidence="2" key="1">
    <citation type="submission" date="2011-02" db="EMBL/GenBank/DDBJ databases">
        <authorList>
            <person name="Aslett M."/>
        </authorList>
    </citation>
    <scope>NUCLEOTIDE SEQUENCE</scope>
    <source>
        <strain evidence="2">Liverpool</strain>
    </source>
</reference>
<dbReference type="Proteomes" id="UP000007494">
    <property type="component" value="Chromosome IX"/>
</dbReference>
<dbReference type="RefSeq" id="XP_003881112.1">
    <property type="nucleotide sequence ID" value="XM_003881063.1"/>
</dbReference>
<dbReference type="GO" id="GO:0030178">
    <property type="term" value="P:negative regulation of Wnt signaling pathway"/>
    <property type="evidence" value="ECO:0007669"/>
    <property type="project" value="TreeGrafter"/>
</dbReference>
<evidence type="ECO:0000313" key="3">
    <source>
        <dbReference type="EMBL" id="CEL68386.1"/>
    </source>
</evidence>
<dbReference type="Gene3D" id="3.40.30.10">
    <property type="entry name" value="Glutaredoxin"/>
    <property type="match status" value="1"/>
</dbReference>
<dbReference type="PANTHER" id="PTHR46472">
    <property type="entry name" value="NUCLEOREDOXIN"/>
    <property type="match status" value="1"/>
</dbReference>
<dbReference type="OrthoDB" id="331683at2759"/>
<dbReference type="GO" id="GO:0004791">
    <property type="term" value="F:thioredoxin-disulfide reductase (NADPH) activity"/>
    <property type="evidence" value="ECO:0007669"/>
    <property type="project" value="TreeGrafter"/>
</dbReference>
<dbReference type="InterPro" id="IPR012336">
    <property type="entry name" value="Thioredoxin-like_fold"/>
</dbReference>
<dbReference type="EMBL" id="LN714484">
    <property type="protein sequence ID" value="CEL68386.1"/>
    <property type="molecule type" value="Genomic_DNA"/>
</dbReference>
<dbReference type="AlphaFoldDB" id="F0VBU5"/>
<accession>F0VBU5</accession>
<dbReference type="SUPFAM" id="SSF52833">
    <property type="entry name" value="Thioredoxin-like"/>
    <property type="match status" value="1"/>
</dbReference>
<feature type="domain" description="Thioredoxin" evidence="1">
    <location>
        <begin position="21"/>
        <end position="197"/>
    </location>
</feature>
<dbReference type="eggNOG" id="KOG2501">
    <property type="taxonomic scope" value="Eukaryota"/>
</dbReference>
<reference evidence="3" key="4">
    <citation type="journal article" date="2015" name="PLoS ONE">
        <title>Comprehensive Evaluation of Toxoplasma gondii VEG and Neospora caninum LIV Genomes with Tachyzoite Stage Transcriptome and Proteome Defines Novel Transcript Features.</title>
        <authorList>
            <person name="Ramaprasad A."/>
            <person name="Mourier T."/>
            <person name="Naeem R."/>
            <person name="Malas T.B."/>
            <person name="Moussa E."/>
            <person name="Panigrahi A."/>
            <person name="Vermont S.J."/>
            <person name="Otto T.D."/>
            <person name="Wastling J."/>
            <person name="Pain A."/>
        </authorList>
    </citation>
    <scope>NUCLEOTIDE SEQUENCE</scope>
    <source>
        <strain evidence="3">Liverpool</strain>
    </source>
</reference>
<proteinExistence type="predicted"/>
<name>F0VBU5_NEOCL</name>
<dbReference type="InterPro" id="IPR036249">
    <property type="entry name" value="Thioredoxin-like_sf"/>
</dbReference>
<dbReference type="PANTHER" id="PTHR46472:SF1">
    <property type="entry name" value="NUCLEOREDOXIN"/>
    <property type="match status" value="1"/>
</dbReference>
<organism evidence="2 4">
    <name type="scientific">Neospora caninum (strain Liverpool)</name>
    <dbReference type="NCBI Taxonomy" id="572307"/>
    <lineage>
        <taxon>Eukaryota</taxon>
        <taxon>Sar</taxon>
        <taxon>Alveolata</taxon>
        <taxon>Apicomplexa</taxon>
        <taxon>Conoidasida</taxon>
        <taxon>Coccidia</taxon>
        <taxon>Eucoccidiorida</taxon>
        <taxon>Eimeriorina</taxon>
        <taxon>Sarcocystidae</taxon>
        <taxon>Neospora</taxon>
    </lineage>
</organism>
<evidence type="ECO:0000313" key="4">
    <source>
        <dbReference type="Proteomes" id="UP000007494"/>
    </source>
</evidence>
<keyword evidence="4" id="KW-1185">Reference proteome</keyword>
<dbReference type="GeneID" id="13440065"/>
<protein>
    <submittedName>
        <fullName evidence="3">Probable nucleoredoxin 3</fullName>
    </submittedName>
</protein>
<evidence type="ECO:0000313" key="2">
    <source>
        <dbReference type="EMBL" id="CBZ51079.1"/>
    </source>
</evidence>
<dbReference type="GO" id="GO:0031397">
    <property type="term" value="P:negative regulation of protein ubiquitination"/>
    <property type="evidence" value="ECO:0007669"/>
    <property type="project" value="TreeGrafter"/>
</dbReference>
<reference evidence="4" key="3">
    <citation type="journal article" date="2012" name="PLoS Pathog.">
        <title>Comparative genomics of the apicomplexan parasites Toxoplasma gondii and Neospora caninum: Coccidia differing in host range and transmission strategy.</title>
        <authorList>
            <person name="Reid A.J."/>
            <person name="Vermont S.J."/>
            <person name="Cotton J.A."/>
            <person name="Harris D."/>
            <person name="Hill-Cawthorne G.A."/>
            <person name="Konen-Waisman S."/>
            <person name="Latham S.M."/>
            <person name="Mourier T."/>
            <person name="Norton R."/>
            <person name="Quail M.A."/>
            <person name="Sanders M."/>
            <person name="Shanmugam D."/>
            <person name="Sohal A."/>
            <person name="Wasmuth J.D."/>
            <person name="Brunk B."/>
            <person name="Grigg M.E."/>
            <person name="Howard J.C."/>
            <person name="Parkinson J."/>
            <person name="Roos D.S."/>
            <person name="Trees A.J."/>
            <person name="Berriman M."/>
            <person name="Pain A."/>
            <person name="Wastling J.M."/>
        </authorList>
    </citation>
    <scope>NUCLEOTIDE SEQUENCE [LARGE SCALE GENOMIC DNA]</scope>
    <source>
        <strain evidence="4">Liverpool</strain>
    </source>
</reference>
<dbReference type="InParanoid" id="F0VBU5"/>
<reference evidence="2" key="2">
    <citation type="submission" date="2011-03" db="EMBL/GenBank/DDBJ databases">
        <title>Comparative genomics and transcriptomics of Neospora caninum and Toxoplasma gondii.</title>
        <authorList>
            <person name="Reid A.J."/>
            <person name="Sohal A."/>
            <person name="Harris D."/>
            <person name="Quail M."/>
            <person name="Sanders M."/>
            <person name="Berriman M."/>
            <person name="Wastling J.M."/>
            <person name="Pain A."/>
        </authorList>
    </citation>
    <scope>NUCLEOTIDE SEQUENCE</scope>
    <source>
        <strain evidence="2">Liverpool</strain>
    </source>
</reference>
<dbReference type="InterPro" id="IPR013766">
    <property type="entry name" value="Thioredoxin_domain"/>
</dbReference>
<dbReference type="Pfam" id="PF13905">
    <property type="entry name" value="Thioredoxin_8"/>
    <property type="match status" value="1"/>
</dbReference>
<gene>
    <name evidence="3" type="ORF">BN1204_041550</name>
    <name evidence="2" type="ORF">NCLIV_041550</name>
</gene>
<dbReference type="EMBL" id="FR823385">
    <property type="protein sequence ID" value="CBZ51079.1"/>
    <property type="molecule type" value="Genomic_DNA"/>
</dbReference>
<sequence length="210" mass="23359">MGVLLFGQRRPFVARCSSPVSAEGKSLMPYNSTTPLPPDNDLLVVNASRSPPVSPETPSESTVSASRALCLTPSPPALDGKYIGLFFGAAWCPYCKTFMSSLVRFYNFLRPTGMFEVVYVPLDRNMKEYRGFVQTMPWYALPLQNYGHLLRKYKIKSLPSLVLVTPDDAVMTGDAVELVKDRNAGEKFSHIFERFSGPASLGNRFRTLFG</sequence>
<dbReference type="VEuPathDB" id="ToxoDB:NCLIV_041550"/>
<dbReference type="GO" id="GO:0005634">
    <property type="term" value="C:nucleus"/>
    <property type="evidence" value="ECO:0007669"/>
    <property type="project" value="TreeGrafter"/>
</dbReference>